<dbReference type="Pfam" id="PF00378">
    <property type="entry name" value="ECH_1"/>
    <property type="match status" value="1"/>
</dbReference>
<dbReference type="PANTHER" id="PTHR11941">
    <property type="entry name" value="ENOYL-COA HYDRATASE-RELATED"/>
    <property type="match status" value="1"/>
</dbReference>
<sequence length="253" mass="26338">MSDILSRVDGAVALVTLNRPQKYNALTAEMLDELLGTLTELDGRPDVRAIVLLGSPKAFSAGADTGTLASASATTLWRSGFSEKWDRVASIETPLIAAVSGYALGGGLELALLCDIIIADSNAVFGLPESHIGIIPGAGGTQRLVRAVGKSLAMDMLLSGRRIDAQEALRAGLVSRVTDALEEQALVLATQVAKAAPLAAMMIKKAVAASYEMPLSAGVAYERSLSALIADSEDRAAGLAAFKNKQSPEFKGR</sequence>
<dbReference type="FunFam" id="3.90.226.10:FF:000009">
    <property type="entry name" value="Carnitinyl-CoA dehydratase"/>
    <property type="match status" value="1"/>
</dbReference>
<proteinExistence type="inferred from homology"/>
<organism evidence="4 5">
    <name type="scientific">Cedecea neteri</name>
    <dbReference type="NCBI Taxonomy" id="158822"/>
    <lineage>
        <taxon>Bacteria</taxon>
        <taxon>Pseudomonadati</taxon>
        <taxon>Pseudomonadota</taxon>
        <taxon>Gammaproteobacteria</taxon>
        <taxon>Enterobacterales</taxon>
        <taxon>Enterobacteriaceae</taxon>
        <taxon>Cedecea</taxon>
    </lineage>
</organism>
<evidence type="ECO:0000313" key="4">
    <source>
        <dbReference type="EMBL" id="AIR62632.1"/>
    </source>
</evidence>
<evidence type="ECO:0000256" key="2">
    <source>
        <dbReference type="ARBA" id="ARBA00023239"/>
    </source>
</evidence>
<dbReference type="GO" id="GO:0004300">
    <property type="term" value="F:enoyl-CoA hydratase activity"/>
    <property type="evidence" value="ECO:0007669"/>
    <property type="project" value="UniProtKB-EC"/>
</dbReference>
<dbReference type="InterPro" id="IPR014748">
    <property type="entry name" value="Enoyl-CoA_hydra_C"/>
</dbReference>
<dbReference type="SUPFAM" id="SSF52096">
    <property type="entry name" value="ClpP/crotonase"/>
    <property type="match status" value="1"/>
</dbReference>
<comment type="similarity">
    <text evidence="1 3">Belongs to the enoyl-CoA hydratase/isomerase family.</text>
</comment>
<dbReference type="Gene3D" id="3.90.226.10">
    <property type="entry name" value="2-enoyl-CoA Hydratase, Chain A, domain 1"/>
    <property type="match status" value="1"/>
</dbReference>
<evidence type="ECO:0000256" key="3">
    <source>
        <dbReference type="RuleBase" id="RU003707"/>
    </source>
</evidence>
<dbReference type="InterPro" id="IPR018376">
    <property type="entry name" value="Enoyl-CoA_hyd/isom_CS"/>
</dbReference>
<dbReference type="InterPro" id="IPR001753">
    <property type="entry name" value="Enoyl-CoA_hydra/iso"/>
</dbReference>
<dbReference type="Proteomes" id="UP000029516">
    <property type="component" value="Chromosome"/>
</dbReference>
<dbReference type="PROSITE" id="PS00166">
    <property type="entry name" value="ENOYL_COA_HYDRATASE"/>
    <property type="match status" value="1"/>
</dbReference>
<evidence type="ECO:0000256" key="1">
    <source>
        <dbReference type="ARBA" id="ARBA00005254"/>
    </source>
</evidence>
<dbReference type="InterPro" id="IPR029045">
    <property type="entry name" value="ClpP/crotonase-like_dom_sf"/>
</dbReference>
<reference evidence="4 5" key="1">
    <citation type="submission" date="2014-09" db="EMBL/GenBank/DDBJ databases">
        <authorList>
            <person name="Chan K.-G."/>
        </authorList>
    </citation>
    <scope>NUCLEOTIDE SEQUENCE [LARGE SCALE GENOMIC DNA]</scope>
    <source>
        <strain evidence="4 5">M006</strain>
    </source>
</reference>
<name>A0AAN0VUN4_9ENTR</name>
<dbReference type="AlphaFoldDB" id="A0AAN0VUN4"/>
<dbReference type="FunFam" id="1.10.12.10:FF:000001">
    <property type="entry name" value="Probable enoyl-CoA hydratase, mitochondrial"/>
    <property type="match status" value="1"/>
</dbReference>
<dbReference type="PANTHER" id="PTHR11941:SF54">
    <property type="entry name" value="ENOYL-COA HYDRATASE, MITOCHONDRIAL"/>
    <property type="match status" value="1"/>
</dbReference>
<keyword evidence="2 4" id="KW-0456">Lyase</keyword>
<evidence type="ECO:0000313" key="5">
    <source>
        <dbReference type="Proteomes" id="UP000029516"/>
    </source>
</evidence>
<dbReference type="Gene3D" id="1.10.12.10">
    <property type="entry name" value="Lyase 2-enoyl-coa Hydratase, Chain A, domain 2"/>
    <property type="match status" value="1"/>
</dbReference>
<dbReference type="CDD" id="cd06558">
    <property type="entry name" value="crotonase-like"/>
    <property type="match status" value="1"/>
</dbReference>
<accession>A0AAN0VUN4</accession>
<protein>
    <submittedName>
        <fullName evidence="4">Enoyl-CoA hydratase</fullName>
        <ecNumber evidence="4">4.2.1.17</ecNumber>
    </submittedName>
</protein>
<dbReference type="EC" id="4.2.1.17" evidence="4"/>
<gene>
    <name evidence="4" type="ORF">LH23_18810</name>
</gene>
<dbReference type="EMBL" id="CP009458">
    <property type="protein sequence ID" value="AIR62632.1"/>
    <property type="molecule type" value="Genomic_DNA"/>
</dbReference>
<dbReference type="RefSeq" id="WP_039294323.1">
    <property type="nucleotide sequence ID" value="NZ_CP009458.1"/>
</dbReference>
<dbReference type="GO" id="GO:0006635">
    <property type="term" value="P:fatty acid beta-oxidation"/>
    <property type="evidence" value="ECO:0007669"/>
    <property type="project" value="TreeGrafter"/>
</dbReference>
<dbReference type="KEGG" id="cem:LH23_18810"/>